<evidence type="ECO:0000256" key="4">
    <source>
        <dbReference type="ARBA" id="ARBA00022692"/>
    </source>
</evidence>
<accession>V9TV70</accession>
<evidence type="ECO:0000256" key="7">
    <source>
        <dbReference type="ARBA" id="ARBA00023004"/>
    </source>
</evidence>
<proteinExistence type="predicted"/>
<feature type="binding site" description="covalent" evidence="9">
    <location>
        <position position="46"/>
    </location>
    <ligand>
        <name>heme c</name>
        <dbReference type="ChEBI" id="CHEBI:61717"/>
    </ligand>
</feature>
<name>V9TV70_9PROT</name>
<dbReference type="InterPro" id="IPR009056">
    <property type="entry name" value="Cyt_c-like_dom"/>
</dbReference>
<protein>
    <recommendedName>
        <fullName evidence="2">Cytochrome c1</fullName>
    </recommendedName>
</protein>
<keyword evidence="4 10" id="KW-0812">Transmembrane</keyword>
<dbReference type="Gene3D" id="1.10.760.10">
    <property type="entry name" value="Cytochrome c-like domain"/>
    <property type="match status" value="1"/>
</dbReference>
<dbReference type="PRINTS" id="PR00603">
    <property type="entry name" value="CYTOCHROMEC1"/>
</dbReference>
<comment type="subcellular location">
    <subcellularLocation>
        <location evidence="1">Membrane</location>
    </subcellularLocation>
</comment>
<dbReference type="GO" id="GO:0009055">
    <property type="term" value="F:electron transfer activity"/>
    <property type="evidence" value="ECO:0007669"/>
    <property type="project" value="InterPro"/>
</dbReference>
<keyword evidence="7 9" id="KW-0408">Iron</keyword>
<feature type="binding site" description="covalent" evidence="9">
    <location>
        <position position="47"/>
    </location>
    <ligand>
        <name>heme c</name>
        <dbReference type="ChEBI" id="CHEBI:61717"/>
    </ligand>
</feature>
<keyword evidence="5 9" id="KW-0479">Metal-binding</keyword>
<gene>
    <name evidence="12" type="primary">fbcH</name>
    <name evidence="12" type="ORF">P856_377</name>
</gene>
<evidence type="ECO:0000256" key="8">
    <source>
        <dbReference type="ARBA" id="ARBA00023136"/>
    </source>
</evidence>
<evidence type="ECO:0000256" key="10">
    <source>
        <dbReference type="SAM" id="Phobius"/>
    </source>
</evidence>
<dbReference type="KEGG" id="efk:P856_377"/>
<dbReference type="SUPFAM" id="SSF46626">
    <property type="entry name" value="Cytochrome c"/>
    <property type="match status" value="1"/>
</dbReference>
<keyword evidence="6 10" id="KW-1133">Transmembrane helix</keyword>
<keyword evidence="13" id="KW-1185">Reference proteome</keyword>
<dbReference type="PATRIC" id="fig|1401328.3.peg.368"/>
<keyword evidence="8 10" id="KW-0472">Membrane</keyword>
<dbReference type="InterPro" id="IPR036909">
    <property type="entry name" value="Cyt_c-like_dom_sf"/>
</dbReference>
<evidence type="ECO:0000256" key="9">
    <source>
        <dbReference type="PIRSR" id="PIRSR602326-1"/>
    </source>
</evidence>
<evidence type="ECO:0000313" key="12">
    <source>
        <dbReference type="EMBL" id="AHC73598.1"/>
    </source>
</evidence>
<comment type="cofactor">
    <cofactor evidence="9">
        <name>heme c</name>
        <dbReference type="ChEBI" id="CHEBI:61717"/>
    </cofactor>
    <text evidence="9">Binds 1 heme c group covalently per subunit.</text>
</comment>
<dbReference type="PROSITE" id="PS51007">
    <property type="entry name" value="CYTC"/>
    <property type="match status" value="1"/>
</dbReference>
<dbReference type="OrthoDB" id="9808471at2"/>
<dbReference type="HOGENOM" id="CLU_040334_1_2_5"/>
<evidence type="ECO:0000256" key="3">
    <source>
        <dbReference type="ARBA" id="ARBA00022617"/>
    </source>
</evidence>
<dbReference type="STRING" id="1401328.P856_377"/>
<reference evidence="12 13" key="1">
    <citation type="journal article" date="2013" name="PLoS ONE">
        <title>Bacterial endosymbiosis in a chordate host: long-term co-evolution and conservation of secondary metabolism.</title>
        <authorList>
            <person name="Kwan J.C."/>
            <person name="Schmidt E.W."/>
        </authorList>
    </citation>
    <scope>NUCLEOTIDE SEQUENCE [LARGE SCALE GENOMIC DNA]</scope>
    <source>
        <strain evidence="13">faulkneri L5</strain>
    </source>
</reference>
<dbReference type="GO" id="GO:0046872">
    <property type="term" value="F:metal ion binding"/>
    <property type="evidence" value="ECO:0007669"/>
    <property type="project" value="UniProtKB-KW"/>
</dbReference>
<evidence type="ECO:0000256" key="2">
    <source>
        <dbReference type="ARBA" id="ARBA00016165"/>
    </source>
</evidence>
<keyword evidence="3 9" id="KW-0349">Heme</keyword>
<dbReference type="Proteomes" id="UP000018700">
    <property type="component" value="Chromosome"/>
</dbReference>
<evidence type="ECO:0000313" key="13">
    <source>
        <dbReference type="Proteomes" id="UP000018700"/>
    </source>
</evidence>
<evidence type="ECO:0000256" key="6">
    <source>
        <dbReference type="ARBA" id="ARBA00022989"/>
    </source>
</evidence>
<evidence type="ECO:0000256" key="1">
    <source>
        <dbReference type="ARBA" id="ARBA00004370"/>
    </source>
</evidence>
<feature type="domain" description="Cytochrome c" evidence="11">
    <location>
        <begin position="30"/>
        <end position="200"/>
    </location>
</feature>
<dbReference type="Gene3D" id="1.20.5.100">
    <property type="entry name" value="Cytochrome c1, transmembrane anchor, C-terminal"/>
    <property type="match status" value="1"/>
</dbReference>
<evidence type="ECO:0000259" key="11">
    <source>
        <dbReference type="PROSITE" id="PS51007"/>
    </source>
</evidence>
<dbReference type="GO" id="GO:0020037">
    <property type="term" value="F:heme binding"/>
    <property type="evidence" value="ECO:0007669"/>
    <property type="project" value="InterPro"/>
</dbReference>
<dbReference type="EMBL" id="CP006745">
    <property type="protein sequence ID" value="AHC73598.1"/>
    <property type="molecule type" value="Genomic_DNA"/>
</dbReference>
<feature type="transmembrane region" description="Helical" evidence="10">
    <location>
        <begin position="210"/>
        <end position="228"/>
    </location>
</feature>
<evidence type="ECO:0000256" key="5">
    <source>
        <dbReference type="ARBA" id="ARBA00022723"/>
    </source>
</evidence>
<dbReference type="eggNOG" id="COG2857">
    <property type="taxonomic scope" value="Bacteria"/>
</dbReference>
<dbReference type="AlphaFoldDB" id="V9TV70"/>
<dbReference type="InterPro" id="IPR002326">
    <property type="entry name" value="Cyt_c1"/>
</dbReference>
<organism evidence="12 13">
    <name type="scientific">Candidatus Endolissoclinum faulkneri L5</name>
    <dbReference type="NCBI Taxonomy" id="1401328"/>
    <lineage>
        <taxon>Bacteria</taxon>
        <taxon>Pseudomonadati</taxon>
        <taxon>Pseudomonadota</taxon>
        <taxon>Alphaproteobacteria</taxon>
        <taxon>Rhodospirillales</taxon>
        <taxon>Rhodospirillaceae</taxon>
        <taxon>Candidatus Endolissoclinum</taxon>
    </lineage>
</organism>
<dbReference type="PANTHER" id="PTHR10266:SF3">
    <property type="entry name" value="CYTOCHROME C1, HEME PROTEIN, MITOCHONDRIAL"/>
    <property type="match status" value="1"/>
</dbReference>
<dbReference type="GO" id="GO:0016020">
    <property type="term" value="C:membrane"/>
    <property type="evidence" value="ECO:0007669"/>
    <property type="project" value="UniProtKB-SubCell"/>
</dbReference>
<sequence length="237" mass="26671">MSGESAVDEHINIPHHSWSHTGPFDNFDKAALRRGFLIFQNVCSTCHGIQRLAYRNLADLGYSENKIKSIASEAKVLYNKNGGLELYERPALPSDKFTSPFPNEQAARDANGGSLPPDLSLIIKARPNGLDYVRALLLGYESTPMKFNLMSGLHYNTYFPGHQIAMPQPLYGDDVTFEDGTPSSIEQEAEDVVTFLAWAAMPEMEERKRIGVITMIFLVIFTLLLYATKRRIWKNVK</sequence>
<feature type="binding site" description="covalent" evidence="9">
    <location>
        <position position="43"/>
    </location>
    <ligand>
        <name>heme c</name>
        <dbReference type="ChEBI" id="CHEBI:61717"/>
    </ligand>
</feature>
<dbReference type="PANTHER" id="PTHR10266">
    <property type="entry name" value="CYTOCHROME C1"/>
    <property type="match status" value="1"/>
</dbReference>
<feature type="binding site" description="covalent" evidence="9">
    <location>
        <position position="166"/>
    </location>
    <ligand>
        <name>heme c</name>
        <dbReference type="ChEBI" id="CHEBI:61717"/>
    </ligand>
</feature>
<dbReference type="RefSeq" id="WP_025300478.1">
    <property type="nucleotide sequence ID" value="NZ_CP006745.1"/>
</dbReference>
<dbReference type="Pfam" id="PF02167">
    <property type="entry name" value="Cytochrom_C1"/>
    <property type="match status" value="1"/>
</dbReference>